<evidence type="ECO:0000313" key="12">
    <source>
        <dbReference type="EMBL" id="CAF4994903.1"/>
    </source>
</evidence>
<comment type="similarity">
    <text evidence="3">Belongs to the anamorsin family.</text>
</comment>
<keyword evidence="13" id="KW-1185">Reference proteome</keyword>
<evidence type="ECO:0000256" key="3">
    <source>
        <dbReference type="ARBA" id="ARBA00008169"/>
    </source>
</evidence>
<dbReference type="EMBL" id="CAJOBP010001978">
    <property type="protein sequence ID" value="CAF4325889.1"/>
    <property type="molecule type" value="Genomic_DNA"/>
</dbReference>
<dbReference type="AlphaFoldDB" id="A0A820JJQ3"/>
<evidence type="ECO:0000256" key="1">
    <source>
        <dbReference type="ARBA" id="ARBA00001966"/>
    </source>
</evidence>
<dbReference type="GO" id="GO:0005737">
    <property type="term" value="C:cytoplasm"/>
    <property type="evidence" value="ECO:0007669"/>
    <property type="project" value="UniProtKB-SubCell"/>
</dbReference>
<evidence type="ECO:0000259" key="10">
    <source>
        <dbReference type="Pfam" id="PF05093"/>
    </source>
</evidence>
<organism evidence="11 13">
    <name type="scientific">Rotaria socialis</name>
    <dbReference type="NCBI Taxonomy" id="392032"/>
    <lineage>
        <taxon>Eukaryota</taxon>
        <taxon>Metazoa</taxon>
        <taxon>Spiralia</taxon>
        <taxon>Gnathifera</taxon>
        <taxon>Rotifera</taxon>
        <taxon>Eurotatoria</taxon>
        <taxon>Bdelloidea</taxon>
        <taxon>Philodinida</taxon>
        <taxon>Philodinidae</taxon>
        <taxon>Rotaria</taxon>
    </lineage>
</organism>
<evidence type="ECO:0000256" key="2">
    <source>
        <dbReference type="ARBA" id="ARBA00004496"/>
    </source>
</evidence>
<dbReference type="PANTHER" id="PTHR13273">
    <property type="entry name" value="ANAMORSIN"/>
    <property type="match status" value="1"/>
</dbReference>
<evidence type="ECO:0000256" key="8">
    <source>
        <dbReference type="ARBA" id="ARBA00023014"/>
    </source>
</evidence>
<evidence type="ECO:0000256" key="5">
    <source>
        <dbReference type="ARBA" id="ARBA00022490"/>
    </source>
</evidence>
<dbReference type="GO" id="GO:0051539">
    <property type="term" value="F:4 iron, 4 sulfur cluster binding"/>
    <property type="evidence" value="ECO:0007669"/>
    <property type="project" value="UniProtKB-KW"/>
</dbReference>
<dbReference type="GO" id="GO:0046872">
    <property type="term" value="F:metal ion binding"/>
    <property type="evidence" value="ECO:0007669"/>
    <property type="project" value="UniProtKB-KW"/>
</dbReference>
<dbReference type="InterPro" id="IPR007785">
    <property type="entry name" value="Anamorsin"/>
</dbReference>
<comment type="subcellular location">
    <subcellularLocation>
        <location evidence="2">Cytoplasm</location>
    </subcellularLocation>
</comment>
<keyword evidence="5" id="KW-0963">Cytoplasm</keyword>
<evidence type="ECO:0000256" key="4">
    <source>
        <dbReference type="ARBA" id="ARBA00022485"/>
    </source>
</evidence>
<keyword evidence="6" id="KW-0479">Metal-binding</keyword>
<dbReference type="InterPro" id="IPR046408">
    <property type="entry name" value="CIAPIN1"/>
</dbReference>
<keyword evidence="9" id="KW-0496">Mitochondrion</keyword>
<comment type="cofactor">
    <cofactor evidence="1">
        <name>[4Fe-4S] cluster</name>
        <dbReference type="ChEBI" id="CHEBI:49883"/>
    </cofactor>
</comment>
<dbReference type="PANTHER" id="PTHR13273:SF14">
    <property type="entry name" value="ANAMORSIN"/>
    <property type="match status" value="1"/>
</dbReference>
<accession>A0A820JJQ3</accession>
<dbReference type="EMBL" id="CAJOBR010031383">
    <property type="protein sequence ID" value="CAF4994903.1"/>
    <property type="molecule type" value="Genomic_DNA"/>
</dbReference>
<keyword evidence="4" id="KW-0004">4Fe-4S</keyword>
<protein>
    <recommendedName>
        <fullName evidence="10">Anamorsin C-terminal domain-containing protein</fullName>
    </recommendedName>
</protein>
<dbReference type="Proteomes" id="UP000663848">
    <property type="component" value="Unassembled WGS sequence"/>
</dbReference>
<evidence type="ECO:0000313" key="11">
    <source>
        <dbReference type="EMBL" id="CAF4325889.1"/>
    </source>
</evidence>
<keyword evidence="7" id="KW-0408">Iron</keyword>
<dbReference type="Pfam" id="PF05093">
    <property type="entry name" value="CIAPIN1"/>
    <property type="match status" value="1"/>
</dbReference>
<reference evidence="11" key="1">
    <citation type="submission" date="2021-02" db="EMBL/GenBank/DDBJ databases">
        <authorList>
            <person name="Nowell W R."/>
        </authorList>
    </citation>
    <scope>NUCLEOTIDE SEQUENCE</scope>
</reference>
<gene>
    <name evidence="12" type="ORF">QYT958_LOCUS37507</name>
    <name evidence="11" type="ORF">UJA718_LOCUS14177</name>
</gene>
<feature type="non-terminal residue" evidence="11">
    <location>
        <position position="77"/>
    </location>
</feature>
<dbReference type="Proteomes" id="UP000663873">
    <property type="component" value="Unassembled WGS sequence"/>
</dbReference>
<dbReference type="GO" id="GO:0016226">
    <property type="term" value="P:iron-sulfur cluster assembly"/>
    <property type="evidence" value="ECO:0007669"/>
    <property type="project" value="InterPro"/>
</dbReference>
<evidence type="ECO:0000256" key="7">
    <source>
        <dbReference type="ARBA" id="ARBA00023004"/>
    </source>
</evidence>
<feature type="domain" description="Anamorsin C-terminal" evidence="10">
    <location>
        <begin position="34"/>
        <end position="70"/>
    </location>
</feature>
<proteinExistence type="inferred from homology"/>
<evidence type="ECO:0000256" key="9">
    <source>
        <dbReference type="ARBA" id="ARBA00023128"/>
    </source>
</evidence>
<evidence type="ECO:0000256" key="6">
    <source>
        <dbReference type="ARBA" id="ARBA00022723"/>
    </source>
</evidence>
<comment type="caution">
    <text evidence="11">The sequence shown here is derived from an EMBL/GenBank/DDBJ whole genome shotgun (WGS) entry which is preliminary data.</text>
</comment>
<keyword evidence="8" id="KW-0411">Iron-sulfur</keyword>
<evidence type="ECO:0000313" key="13">
    <source>
        <dbReference type="Proteomes" id="UP000663873"/>
    </source>
</evidence>
<sequence length="77" mass="8185">YDCGTTSTGVRKACKNCTCGLAQELEQEEHTEAKQNVKSSCGSCYLGDAFRCAGCPARGLPPFKPGERVILPNMADA</sequence>
<name>A0A820JJQ3_9BILA</name>